<evidence type="ECO:0000256" key="1">
    <source>
        <dbReference type="ARBA" id="ARBA00009437"/>
    </source>
</evidence>
<evidence type="ECO:0000256" key="2">
    <source>
        <dbReference type="ARBA" id="ARBA00023015"/>
    </source>
</evidence>
<evidence type="ECO:0000256" key="4">
    <source>
        <dbReference type="ARBA" id="ARBA00023163"/>
    </source>
</evidence>
<dbReference type="InterPro" id="IPR050389">
    <property type="entry name" value="LysR-type_TF"/>
</dbReference>
<feature type="domain" description="HTH lysR-type" evidence="5">
    <location>
        <begin position="8"/>
        <end position="65"/>
    </location>
</feature>
<dbReference type="RefSeq" id="WP_342322964.1">
    <property type="nucleotide sequence ID" value="NZ_CP151800.1"/>
</dbReference>
<dbReference type="Gene3D" id="3.40.190.10">
    <property type="entry name" value="Periplasmic binding protein-like II"/>
    <property type="match status" value="2"/>
</dbReference>
<dbReference type="PROSITE" id="PS50931">
    <property type="entry name" value="HTH_LYSR"/>
    <property type="match status" value="1"/>
</dbReference>
<evidence type="ECO:0000313" key="6">
    <source>
        <dbReference type="EMBL" id="WZV98356.1"/>
    </source>
</evidence>
<dbReference type="PANTHER" id="PTHR30118">
    <property type="entry name" value="HTH-TYPE TRANSCRIPTIONAL REGULATOR LEUO-RELATED"/>
    <property type="match status" value="1"/>
</dbReference>
<evidence type="ECO:0000256" key="3">
    <source>
        <dbReference type="ARBA" id="ARBA00023125"/>
    </source>
</evidence>
<evidence type="ECO:0000313" key="7">
    <source>
        <dbReference type="Proteomes" id="UP001466893"/>
    </source>
</evidence>
<keyword evidence="3" id="KW-0238">DNA-binding</keyword>
<dbReference type="SUPFAM" id="SSF53850">
    <property type="entry name" value="Periplasmic binding protein-like II"/>
    <property type="match status" value="1"/>
</dbReference>
<dbReference type="Proteomes" id="UP001466893">
    <property type="component" value="Chromosome"/>
</dbReference>
<dbReference type="InterPro" id="IPR036388">
    <property type="entry name" value="WH-like_DNA-bd_sf"/>
</dbReference>
<keyword evidence="7" id="KW-1185">Reference proteome</keyword>
<accession>A0ABZ3B5E9</accession>
<gene>
    <name evidence="6" type="ORF">AAEY27_00185</name>
</gene>
<keyword evidence="4" id="KW-0804">Transcription</keyword>
<comment type="similarity">
    <text evidence="1">Belongs to the LysR transcriptional regulatory family.</text>
</comment>
<name>A0ABZ3B5E9_9ENTR</name>
<reference evidence="6 7" key="1">
    <citation type="submission" date="2024-04" db="EMBL/GenBank/DDBJ databases">
        <title>Kosakonia calanthae sp. nov., a halophilic bacterium isolated from leaves of Calanthe tiplacata.</title>
        <authorList>
            <person name="Wu P."/>
        </authorList>
    </citation>
    <scope>NUCLEOTIDE SEQUENCE [LARGE SCALE GENOMIC DNA]</scope>
    <source>
        <strain evidence="6 7">BYX6</strain>
    </source>
</reference>
<evidence type="ECO:0000259" key="5">
    <source>
        <dbReference type="PROSITE" id="PS50931"/>
    </source>
</evidence>
<protein>
    <submittedName>
        <fullName evidence="6">LysR family transcriptional regulator</fullName>
    </submittedName>
</protein>
<keyword evidence="2" id="KW-0805">Transcription regulation</keyword>
<dbReference type="PANTHER" id="PTHR30118:SF15">
    <property type="entry name" value="TRANSCRIPTIONAL REGULATORY PROTEIN"/>
    <property type="match status" value="1"/>
</dbReference>
<organism evidence="6 7">
    <name type="scientific">Kosakonia calanthes</name>
    <dbReference type="NCBI Taxonomy" id="3139408"/>
    <lineage>
        <taxon>Bacteria</taxon>
        <taxon>Pseudomonadati</taxon>
        <taxon>Pseudomonadota</taxon>
        <taxon>Gammaproteobacteria</taxon>
        <taxon>Enterobacterales</taxon>
        <taxon>Enterobacteriaceae</taxon>
        <taxon>Kosakonia</taxon>
    </lineage>
</organism>
<sequence length="304" mass="33862">MNNDIRNLDLNLLKTLDALLDERNVTRAAARLSLTQPAVSGMLTRLRDYFADPLFVRAPHGMIPTARAQELAAPVKRILADIDLLLKPTAFDPQTASLTWTLSATDYALKVVIVPFIARLKQRAPGIRIRVEPVEPKRLLSQLERGDIDAALMTPYSTPADLHSRALFEERFVCMMRADHPDAAKKTLTLERFCALEHALVSWDGERFRGVADNALAALGKTRRVGVSVSNFLILPEILAVSDMIAVVPQRLARLTPGMCLRDAPLPIPGFTKTLAWHERAHRDPAQQWLRALLYETSQADAPL</sequence>
<dbReference type="InterPro" id="IPR005119">
    <property type="entry name" value="LysR_subst-bd"/>
</dbReference>
<dbReference type="PRINTS" id="PR00039">
    <property type="entry name" value="HTHLYSR"/>
</dbReference>
<proteinExistence type="inferred from homology"/>
<dbReference type="SUPFAM" id="SSF46785">
    <property type="entry name" value="Winged helix' DNA-binding domain"/>
    <property type="match status" value="1"/>
</dbReference>
<dbReference type="InterPro" id="IPR036390">
    <property type="entry name" value="WH_DNA-bd_sf"/>
</dbReference>
<dbReference type="InterPro" id="IPR000847">
    <property type="entry name" value="LysR_HTH_N"/>
</dbReference>
<dbReference type="EMBL" id="CP151800">
    <property type="protein sequence ID" value="WZV98356.1"/>
    <property type="molecule type" value="Genomic_DNA"/>
</dbReference>
<dbReference type="Pfam" id="PF03466">
    <property type="entry name" value="LysR_substrate"/>
    <property type="match status" value="1"/>
</dbReference>
<dbReference type="Pfam" id="PF00126">
    <property type="entry name" value="HTH_1"/>
    <property type="match status" value="1"/>
</dbReference>
<dbReference type="Gene3D" id="1.10.10.10">
    <property type="entry name" value="Winged helix-like DNA-binding domain superfamily/Winged helix DNA-binding domain"/>
    <property type="match status" value="1"/>
</dbReference>